<accession>A0ABT7QV64</accession>
<evidence type="ECO:0000313" key="4">
    <source>
        <dbReference type="EMBL" id="MDM5270616.1"/>
    </source>
</evidence>
<reference evidence="4" key="1">
    <citation type="submission" date="2023-01" db="EMBL/GenBank/DDBJ databases">
        <title>Sulfurovum sp. zt1-1 genome assembly.</title>
        <authorList>
            <person name="Wang J."/>
        </authorList>
    </citation>
    <scope>NUCLEOTIDE SEQUENCE</scope>
    <source>
        <strain evidence="4">Zt1-1</strain>
    </source>
</reference>
<proteinExistence type="predicted"/>
<dbReference type="PANTHER" id="PTHR30602:SF12">
    <property type="entry name" value="AMINO-ACID ACETYLTRANSFERASE NAGS1, CHLOROPLASTIC-RELATED"/>
    <property type="match status" value="1"/>
</dbReference>
<dbReference type="EMBL" id="JAQIBD010000001">
    <property type="protein sequence ID" value="MDM5270616.1"/>
    <property type="molecule type" value="Genomic_DNA"/>
</dbReference>
<dbReference type="NCBIfam" id="NF005840">
    <property type="entry name" value="PRK07757.1"/>
    <property type="match status" value="1"/>
</dbReference>
<evidence type="ECO:0000256" key="1">
    <source>
        <dbReference type="ARBA" id="ARBA00022679"/>
    </source>
</evidence>
<dbReference type="RefSeq" id="WP_289411894.1">
    <property type="nucleotide sequence ID" value="NZ_JAQIBD010000001.1"/>
</dbReference>
<keyword evidence="1" id="KW-0808">Transferase</keyword>
<name>A0ABT7QV64_9BACT</name>
<dbReference type="InterPro" id="IPR000182">
    <property type="entry name" value="GNAT_dom"/>
</dbReference>
<evidence type="ECO:0000259" key="3">
    <source>
        <dbReference type="PROSITE" id="PS51186"/>
    </source>
</evidence>
<dbReference type="PROSITE" id="PS51186">
    <property type="entry name" value="GNAT"/>
    <property type="match status" value="1"/>
</dbReference>
<keyword evidence="5" id="KW-1185">Reference proteome</keyword>
<dbReference type="SUPFAM" id="SSF55729">
    <property type="entry name" value="Acyl-CoA N-acyltransferases (Nat)"/>
    <property type="match status" value="1"/>
</dbReference>
<dbReference type="Pfam" id="PF13508">
    <property type="entry name" value="Acetyltransf_7"/>
    <property type="match status" value="1"/>
</dbReference>
<dbReference type="Proteomes" id="UP001169069">
    <property type="component" value="Unassembled WGS sequence"/>
</dbReference>
<feature type="domain" description="N-acetyltransferase" evidence="3">
    <location>
        <begin position="2"/>
        <end position="142"/>
    </location>
</feature>
<organism evidence="4 5">
    <name type="scientific">Sulfurovum zhangzhouensis</name>
    <dbReference type="NCBI Taxonomy" id="3019067"/>
    <lineage>
        <taxon>Bacteria</taxon>
        <taxon>Pseudomonadati</taxon>
        <taxon>Campylobacterota</taxon>
        <taxon>Epsilonproteobacteria</taxon>
        <taxon>Campylobacterales</taxon>
        <taxon>Sulfurovaceae</taxon>
        <taxon>Sulfurovum</taxon>
    </lineage>
</organism>
<evidence type="ECO:0000256" key="2">
    <source>
        <dbReference type="ARBA" id="ARBA00023315"/>
    </source>
</evidence>
<dbReference type="CDD" id="cd04301">
    <property type="entry name" value="NAT_SF"/>
    <property type="match status" value="1"/>
</dbReference>
<dbReference type="PANTHER" id="PTHR30602">
    <property type="entry name" value="AMINO-ACID ACETYLTRANSFERASE"/>
    <property type="match status" value="1"/>
</dbReference>
<dbReference type="InterPro" id="IPR016181">
    <property type="entry name" value="Acyl_CoA_acyltransferase"/>
</dbReference>
<dbReference type="InterPro" id="IPR010167">
    <property type="entry name" value="NH2A_AcTrfase"/>
</dbReference>
<sequence>MIELVKAKLSDIPQMQSLVAKEVKEGTILNRTEDEVATNIRSYVLAKDGEKVVGYTALHIHSRRLAEIRSLIVDEAYRGQHIGKKMVEYTLDEAKMLEVQEDVLVLTYKPVFFEKLGFKEINKEVIPEHKIWADCIKCIHFPVCNEVALVYKLSKWENDA</sequence>
<protein>
    <submittedName>
        <fullName evidence="4">N-acetyltransferase</fullName>
    </submittedName>
</protein>
<evidence type="ECO:0000313" key="5">
    <source>
        <dbReference type="Proteomes" id="UP001169069"/>
    </source>
</evidence>
<keyword evidence="2" id="KW-0012">Acyltransferase</keyword>
<gene>
    <name evidence="4" type="ORF">PGH07_00320</name>
</gene>
<comment type="caution">
    <text evidence="4">The sequence shown here is derived from an EMBL/GenBank/DDBJ whole genome shotgun (WGS) entry which is preliminary data.</text>
</comment>
<dbReference type="Gene3D" id="3.40.630.30">
    <property type="match status" value="1"/>
</dbReference>